<gene>
    <name evidence="3" type="ORF">CASFOL_035963</name>
</gene>
<feature type="compositionally biased region" description="Basic and acidic residues" evidence="1">
    <location>
        <begin position="304"/>
        <end position="317"/>
    </location>
</feature>
<feature type="compositionally biased region" description="Polar residues" evidence="1">
    <location>
        <begin position="231"/>
        <end position="243"/>
    </location>
</feature>
<feature type="compositionally biased region" description="Basic and acidic residues" evidence="1">
    <location>
        <begin position="146"/>
        <end position="163"/>
    </location>
</feature>
<proteinExistence type="predicted"/>
<keyword evidence="2" id="KW-0812">Transmembrane</keyword>
<keyword evidence="2" id="KW-0472">Membrane</keyword>
<sequence length="387" mass="43165">MYRHSPSRNQRSKGVKVKYILQICLMLAVCFWLIYQVKHSHDKKKEFEETESKASLGIKNSDEENPINLGRKGTLPRDSETISKNDNKPIEEDESVEEEEDESKPDEEDESKPKEEENTKPEEDEPEEKNVEHDAEVDQEEDSVDEKENQEVGSEDGHGKMEIEGSSDGDDNKSVNEAREEHYKADDASSAVTHDNTEENVKEEDKRENKAEETDSSNIAAGETNVDVLDSSENGLPPNNTVIEGSIRDLPSNNSSAEVKIETGANVLDSNSTETAETKDDELSSEDLSNSSNNNNNTDTESLSLEKNDEIESDKSGTSDGTYENSEITGTENPEEEIQHDNPEEEIQHDDVDVSDTLEEKHVRTDLDTLPAIQTEGTNSEDDVAAE</sequence>
<organism evidence="3 4">
    <name type="scientific">Castilleja foliolosa</name>
    <dbReference type="NCBI Taxonomy" id="1961234"/>
    <lineage>
        <taxon>Eukaryota</taxon>
        <taxon>Viridiplantae</taxon>
        <taxon>Streptophyta</taxon>
        <taxon>Embryophyta</taxon>
        <taxon>Tracheophyta</taxon>
        <taxon>Spermatophyta</taxon>
        <taxon>Magnoliopsida</taxon>
        <taxon>eudicotyledons</taxon>
        <taxon>Gunneridae</taxon>
        <taxon>Pentapetalae</taxon>
        <taxon>asterids</taxon>
        <taxon>lamiids</taxon>
        <taxon>Lamiales</taxon>
        <taxon>Orobanchaceae</taxon>
        <taxon>Pedicularideae</taxon>
        <taxon>Castillejinae</taxon>
        <taxon>Castilleja</taxon>
    </lineage>
</organism>
<comment type="caution">
    <text evidence="3">The sequence shown here is derived from an EMBL/GenBank/DDBJ whole genome shotgun (WGS) entry which is preliminary data.</text>
</comment>
<evidence type="ECO:0000256" key="2">
    <source>
        <dbReference type="SAM" id="Phobius"/>
    </source>
</evidence>
<feature type="region of interest" description="Disordered" evidence="1">
    <location>
        <begin position="42"/>
        <end position="387"/>
    </location>
</feature>
<feature type="compositionally biased region" description="Basic and acidic residues" evidence="1">
    <location>
        <begin position="195"/>
        <end position="213"/>
    </location>
</feature>
<accession>A0ABD3BU74</accession>
<dbReference type="Proteomes" id="UP001632038">
    <property type="component" value="Unassembled WGS sequence"/>
</dbReference>
<feature type="compositionally biased region" description="Low complexity" evidence="1">
    <location>
        <begin position="286"/>
        <end position="303"/>
    </location>
</feature>
<feature type="compositionally biased region" description="Basic and acidic residues" evidence="1">
    <location>
        <begin position="358"/>
        <end position="367"/>
    </location>
</feature>
<feature type="compositionally biased region" description="Basic and acidic residues" evidence="1">
    <location>
        <begin position="111"/>
        <end position="121"/>
    </location>
</feature>
<feature type="compositionally biased region" description="Polar residues" evidence="1">
    <location>
        <begin position="318"/>
        <end position="332"/>
    </location>
</feature>
<reference evidence="4" key="1">
    <citation type="journal article" date="2024" name="IScience">
        <title>Strigolactones Initiate the Formation of Haustorium-like Structures in Castilleja.</title>
        <authorList>
            <person name="Buerger M."/>
            <person name="Peterson D."/>
            <person name="Chory J."/>
        </authorList>
    </citation>
    <scope>NUCLEOTIDE SEQUENCE [LARGE SCALE GENOMIC DNA]</scope>
</reference>
<dbReference type="PANTHER" id="PTHR33700">
    <property type="entry name" value="MYB-LIKE PROTEIN X"/>
    <property type="match status" value="1"/>
</dbReference>
<feature type="compositionally biased region" description="Basic and acidic residues" evidence="1">
    <location>
        <begin position="43"/>
        <end position="52"/>
    </location>
</feature>
<protein>
    <submittedName>
        <fullName evidence="3">Uncharacterized protein</fullName>
    </submittedName>
</protein>
<feature type="compositionally biased region" description="Basic and acidic residues" evidence="1">
    <location>
        <begin position="170"/>
        <end position="187"/>
    </location>
</feature>
<dbReference type="EMBL" id="JAVIJP010000066">
    <property type="protein sequence ID" value="KAL3621051.1"/>
    <property type="molecule type" value="Genomic_DNA"/>
</dbReference>
<feature type="compositionally biased region" description="Acidic residues" evidence="1">
    <location>
        <begin position="91"/>
        <end position="110"/>
    </location>
</feature>
<dbReference type="AlphaFoldDB" id="A0ABD3BU74"/>
<dbReference type="PANTHER" id="PTHR33700:SF4">
    <property type="entry name" value="MYB-LIKE PROTEIN X"/>
    <property type="match status" value="1"/>
</dbReference>
<evidence type="ECO:0000313" key="4">
    <source>
        <dbReference type="Proteomes" id="UP001632038"/>
    </source>
</evidence>
<evidence type="ECO:0000313" key="3">
    <source>
        <dbReference type="EMBL" id="KAL3621051.1"/>
    </source>
</evidence>
<keyword evidence="4" id="KW-1185">Reference proteome</keyword>
<feature type="compositionally biased region" description="Basic and acidic residues" evidence="1">
    <location>
        <begin position="75"/>
        <end position="90"/>
    </location>
</feature>
<feature type="transmembrane region" description="Helical" evidence="2">
    <location>
        <begin position="20"/>
        <end position="37"/>
    </location>
</feature>
<evidence type="ECO:0000256" key="1">
    <source>
        <dbReference type="SAM" id="MobiDB-lite"/>
    </source>
</evidence>
<keyword evidence="2" id="KW-1133">Transmembrane helix</keyword>
<feature type="compositionally biased region" description="Acidic residues" evidence="1">
    <location>
        <begin position="343"/>
        <end position="357"/>
    </location>
</feature>
<name>A0ABD3BU74_9LAMI</name>